<dbReference type="SMART" id="SM01011">
    <property type="entry name" value="AMP_N"/>
    <property type="match status" value="1"/>
</dbReference>
<feature type="region of interest" description="Disordered" evidence="15">
    <location>
        <begin position="445"/>
        <end position="466"/>
    </location>
</feature>
<keyword evidence="11" id="KW-0464">Manganese</keyword>
<name>A0AAX6MK29_9PEZI</name>
<dbReference type="EMBL" id="JBANMG010000005">
    <property type="protein sequence ID" value="KAK6952979.1"/>
    <property type="molecule type" value="Genomic_DNA"/>
</dbReference>
<dbReference type="InterPro" id="IPR007865">
    <property type="entry name" value="Aminopep_P_N"/>
</dbReference>
<comment type="similarity">
    <text evidence="4 14">Belongs to the peptidase M24B family.</text>
</comment>
<proteinExistence type="inferred from homology"/>
<evidence type="ECO:0000256" key="3">
    <source>
        <dbReference type="ARBA" id="ARBA00002443"/>
    </source>
</evidence>
<dbReference type="SUPFAM" id="SSF53092">
    <property type="entry name" value="Creatinase/prolidase N-terminal domain"/>
    <property type="match status" value="1"/>
</dbReference>
<evidence type="ECO:0000256" key="11">
    <source>
        <dbReference type="ARBA" id="ARBA00023211"/>
    </source>
</evidence>
<dbReference type="InterPro" id="IPR036005">
    <property type="entry name" value="Creatinase/aminopeptidase-like"/>
</dbReference>
<dbReference type="GO" id="GO:0070006">
    <property type="term" value="F:metalloaminopeptidase activity"/>
    <property type="evidence" value="ECO:0007669"/>
    <property type="project" value="InterPro"/>
</dbReference>
<dbReference type="SUPFAM" id="SSF55920">
    <property type="entry name" value="Creatinase/aminopeptidase"/>
    <property type="match status" value="2"/>
</dbReference>
<dbReference type="PANTHER" id="PTHR43226:SF3">
    <property type="entry name" value="XAA-PRO AMINOPEPTIDASE AN0832-RELATED"/>
    <property type="match status" value="1"/>
</dbReference>
<evidence type="ECO:0000313" key="17">
    <source>
        <dbReference type="EMBL" id="KAK6952979.1"/>
    </source>
</evidence>
<dbReference type="Gene3D" id="3.90.230.10">
    <property type="entry name" value="Creatinase/methionine aminopeptidase superfamily"/>
    <property type="match status" value="2"/>
</dbReference>
<feature type="compositionally biased region" description="Polar residues" evidence="15">
    <location>
        <begin position="550"/>
        <end position="564"/>
    </location>
</feature>
<evidence type="ECO:0000256" key="4">
    <source>
        <dbReference type="ARBA" id="ARBA00008766"/>
    </source>
</evidence>
<comment type="catalytic activity">
    <reaction evidence="1">
        <text>Release of any N-terminal amino acid, including proline, that is linked to proline, even from a dipeptide or tripeptide.</text>
        <dbReference type="EC" id="3.4.11.9"/>
    </reaction>
</comment>
<comment type="function">
    <text evidence="3">Catalyzes the removal of a penultimate prolyl residue from the N-termini of peptides.</text>
</comment>
<evidence type="ECO:0000256" key="10">
    <source>
        <dbReference type="ARBA" id="ARBA00023049"/>
    </source>
</evidence>
<feature type="domain" description="Aminopeptidase P N-terminal" evidence="16">
    <location>
        <begin position="73"/>
        <end position="205"/>
    </location>
</feature>
<evidence type="ECO:0000256" key="7">
    <source>
        <dbReference type="ARBA" id="ARBA00022670"/>
    </source>
</evidence>
<dbReference type="InterPro" id="IPR001131">
    <property type="entry name" value="Peptidase_M24B_aminopep-P_CS"/>
</dbReference>
<dbReference type="InterPro" id="IPR052433">
    <property type="entry name" value="X-Pro_dipept-like"/>
</dbReference>
<dbReference type="PROSITE" id="PS00491">
    <property type="entry name" value="PROLINE_PEPTIDASE"/>
    <property type="match status" value="1"/>
</dbReference>
<evidence type="ECO:0000256" key="2">
    <source>
        <dbReference type="ARBA" id="ARBA00001936"/>
    </source>
</evidence>
<keyword evidence="8 14" id="KW-0479">Metal-binding</keyword>
<keyword evidence="18" id="KW-1185">Reference proteome</keyword>
<dbReference type="Pfam" id="PF05195">
    <property type="entry name" value="AMP_N"/>
    <property type="match status" value="1"/>
</dbReference>
<keyword evidence="6" id="KW-0031">Aminopeptidase</keyword>
<feature type="compositionally biased region" description="Low complexity" evidence="15">
    <location>
        <begin position="498"/>
        <end position="535"/>
    </location>
</feature>
<organism evidence="17 18">
    <name type="scientific">Daldinia eschscholtzii</name>
    <dbReference type="NCBI Taxonomy" id="292717"/>
    <lineage>
        <taxon>Eukaryota</taxon>
        <taxon>Fungi</taxon>
        <taxon>Dikarya</taxon>
        <taxon>Ascomycota</taxon>
        <taxon>Pezizomycotina</taxon>
        <taxon>Sordariomycetes</taxon>
        <taxon>Xylariomycetidae</taxon>
        <taxon>Xylariales</taxon>
        <taxon>Hypoxylaceae</taxon>
        <taxon>Daldinia</taxon>
    </lineage>
</organism>
<dbReference type="InterPro" id="IPR029149">
    <property type="entry name" value="Creatin/AminoP/Spt16_N"/>
</dbReference>
<feature type="compositionally biased region" description="Pro residues" evidence="15">
    <location>
        <begin position="536"/>
        <end position="546"/>
    </location>
</feature>
<evidence type="ECO:0000256" key="5">
    <source>
        <dbReference type="ARBA" id="ARBA00012574"/>
    </source>
</evidence>
<dbReference type="AlphaFoldDB" id="A0AAX6MK29"/>
<evidence type="ECO:0000256" key="6">
    <source>
        <dbReference type="ARBA" id="ARBA00022438"/>
    </source>
</evidence>
<dbReference type="GO" id="GO:0006508">
    <property type="term" value="P:proteolysis"/>
    <property type="evidence" value="ECO:0007669"/>
    <property type="project" value="UniProtKB-KW"/>
</dbReference>
<gene>
    <name evidence="17" type="ORF">Daesc_005276</name>
</gene>
<protein>
    <recommendedName>
        <fullName evidence="5">Xaa-Pro aminopeptidase</fullName>
        <ecNumber evidence="5">3.4.11.9</ecNumber>
    </recommendedName>
    <alternativeName>
        <fullName evidence="12">Aminoacylproline aminopeptidase</fullName>
    </alternativeName>
    <alternativeName>
        <fullName evidence="13">Prolidase</fullName>
    </alternativeName>
</protein>
<evidence type="ECO:0000256" key="1">
    <source>
        <dbReference type="ARBA" id="ARBA00001424"/>
    </source>
</evidence>
<evidence type="ECO:0000256" key="9">
    <source>
        <dbReference type="ARBA" id="ARBA00022801"/>
    </source>
</evidence>
<evidence type="ECO:0000313" key="18">
    <source>
        <dbReference type="Proteomes" id="UP001369815"/>
    </source>
</evidence>
<evidence type="ECO:0000256" key="8">
    <source>
        <dbReference type="ARBA" id="ARBA00022723"/>
    </source>
</evidence>
<evidence type="ECO:0000256" key="14">
    <source>
        <dbReference type="RuleBase" id="RU000590"/>
    </source>
</evidence>
<feature type="region of interest" description="Disordered" evidence="15">
    <location>
        <begin position="495"/>
        <end position="610"/>
    </location>
</feature>
<evidence type="ECO:0000256" key="13">
    <source>
        <dbReference type="ARBA" id="ARBA00032413"/>
    </source>
</evidence>
<reference evidence="17 18" key="1">
    <citation type="journal article" date="2024" name="Front Chem Biol">
        <title>Unveiling the potential of Daldinia eschscholtzii MFLUCC 19-0629 through bioactivity and bioinformatics studies for enhanced sustainable agriculture production.</title>
        <authorList>
            <person name="Brooks S."/>
            <person name="Weaver J.A."/>
            <person name="Klomchit A."/>
            <person name="Alharthi S.A."/>
            <person name="Onlamun T."/>
            <person name="Nurani R."/>
            <person name="Vong T.K."/>
            <person name="Alberti F."/>
            <person name="Greco C."/>
        </authorList>
    </citation>
    <scope>NUCLEOTIDE SEQUENCE [LARGE SCALE GENOMIC DNA]</scope>
    <source>
        <strain evidence="17">MFLUCC 19-0629</strain>
    </source>
</reference>
<feature type="compositionally biased region" description="Polar residues" evidence="15">
    <location>
        <begin position="454"/>
        <end position="465"/>
    </location>
</feature>
<keyword evidence="10" id="KW-0482">Metalloprotease</keyword>
<keyword evidence="9" id="KW-0378">Hydrolase</keyword>
<accession>A0AAX6MK29</accession>
<evidence type="ECO:0000256" key="15">
    <source>
        <dbReference type="SAM" id="MobiDB-lite"/>
    </source>
</evidence>
<dbReference type="GO" id="GO:0030145">
    <property type="term" value="F:manganese ion binding"/>
    <property type="evidence" value="ECO:0007669"/>
    <property type="project" value="InterPro"/>
</dbReference>
<evidence type="ECO:0000259" key="16">
    <source>
        <dbReference type="SMART" id="SM01011"/>
    </source>
</evidence>
<dbReference type="Proteomes" id="UP001369815">
    <property type="component" value="Unassembled WGS sequence"/>
</dbReference>
<evidence type="ECO:0000256" key="12">
    <source>
        <dbReference type="ARBA" id="ARBA00030849"/>
    </source>
</evidence>
<dbReference type="Pfam" id="PF00557">
    <property type="entry name" value="Peptidase_M24"/>
    <property type="match status" value="2"/>
</dbReference>
<dbReference type="Gene3D" id="3.40.350.10">
    <property type="entry name" value="Creatinase/prolidase N-terminal domain"/>
    <property type="match status" value="1"/>
</dbReference>
<keyword evidence="7" id="KW-0645">Protease</keyword>
<dbReference type="InterPro" id="IPR000994">
    <property type="entry name" value="Pept_M24"/>
</dbReference>
<comment type="cofactor">
    <cofactor evidence="2">
        <name>Mn(2+)</name>
        <dbReference type="ChEBI" id="CHEBI:29035"/>
    </cofactor>
</comment>
<sequence>MEAIDIEHDLVVVEEFDALTKGLVHSAVSAAVAIMLSIPFLSRIPLTEVVGNRSIEVNVAELEAKADEGVKRYPAKQHARKVAKELGADNGIIYLPGQLESTWEDSDQGPPFRQRRYFYYLTGIDFPGCSVTYDIAADKLTLWIPFTPPATILWFGKTPTLEECLARSDVHDVKYIGELPAYLSARLTTIKSLYALRSAQLPKFDGFEQLRSSLKIDVTSLQPAIDEARVIKSDYEVAMIRRANEISSAAHRKVALQLSGMKNECEIEAAFSAACRAANAKAQAYPIIAGSGSNASTLHYEANNEPLAGRQLVVLDAGTEWSCYASDITRTLPLGPRYRFNLEARAIYELVHKMQDECIQRIKPGVIFRDLQLHATFIAVQGLLELGILHNGTAEEIFKNGTGAAFFPHGLGHHVGLDVHELVSSLFISPLIPLKPLSLLYPQQQPSTPVPLCSSDSNKNLSPSVLSKDLLRPAGEGMWGKRRPIGPQSVRAMIKQAASNATPTPSSPTNTDTSTSQDPQSPSTVTESSPTQSANPPLPPSPPPVAAEPTSQPSSRKNSDNSIVNGDIDPPLPPEPQPRRLASPPQRQQSISQPTSKSKKSKRPVHSTLQPNMVVTVEPGIYFCRPYIEAYFLRRPEHARYIDAAALERYWAVGGVRVEDCVLVTHDGCEDLTTAPKGGELLRLMGYA</sequence>
<feature type="compositionally biased region" description="Low complexity" evidence="15">
    <location>
        <begin position="579"/>
        <end position="596"/>
    </location>
</feature>
<comment type="caution">
    <text evidence="17">The sequence shown here is derived from an EMBL/GenBank/DDBJ whole genome shotgun (WGS) entry which is preliminary data.</text>
</comment>
<dbReference type="PANTHER" id="PTHR43226">
    <property type="entry name" value="XAA-PRO AMINOPEPTIDASE 3"/>
    <property type="match status" value="1"/>
</dbReference>
<dbReference type="EC" id="3.4.11.9" evidence="5"/>